<dbReference type="Proteomes" id="UP000183018">
    <property type="component" value="Unassembled WGS sequence"/>
</dbReference>
<dbReference type="AlphaFoldDB" id="A0A1I3QDB4"/>
<gene>
    <name evidence="1" type="ORF">SAMN05216602_4714</name>
</gene>
<organism evidence="1 2">
    <name type="scientific">Phytopseudomonas argentinensis</name>
    <dbReference type="NCBI Taxonomy" id="289370"/>
    <lineage>
        <taxon>Bacteria</taxon>
        <taxon>Pseudomonadati</taxon>
        <taxon>Pseudomonadota</taxon>
        <taxon>Gammaproteobacteria</taxon>
        <taxon>Pseudomonadales</taxon>
        <taxon>Pseudomonadaceae</taxon>
        <taxon>Phytopseudomonas</taxon>
    </lineage>
</organism>
<accession>A0A1I3QDB4</accession>
<proteinExistence type="predicted"/>
<name>A0A1I3QDB4_9GAMM</name>
<feature type="non-terminal residue" evidence="1">
    <location>
        <position position="1"/>
    </location>
</feature>
<evidence type="ECO:0000313" key="2">
    <source>
        <dbReference type="Proteomes" id="UP000183018"/>
    </source>
</evidence>
<dbReference type="EMBL" id="FORC01000009">
    <property type="protein sequence ID" value="SFJ31700.1"/>
    <property type="molecule type" value="Genomic_DNA"/>
</dbReference>
<reference evidence="2" key="1">
    <citation type="submission" date="2016-10" db="EMBL/GenBank/DDBJ databases">
        <authorList>
            <person name="Varghese N."/>
            <person name="Submissions S."/>
        </authorList>
    </citation>
    <scope>NUCLEOTIDE SEQUENCE [LARGE SCALE GENOMIC DNA]</scope>
    <source>
        <strain evidence="2">LMG 22563</strain>
    </source>
</reference>
<sequence length="29" mass="3318">PWLLVMLAFLILVTYVPFISLGLPNWLGM</sequence>
<keyword evidence="2" id="KW-1185">Reference proteome</keyword>
<evidence type="ECO:0000313" key="1">
    <source>
        <dbReference type="EMBL" id="SFJ31700.1"/>
    </source>
</evidence>
<protein>
    <submittedName>
        <fullName evidence="1">C4-dicarboxylate transporter, DctM subunit</fullName>
    </submittedName>
</protein>